<protein>
    <submittedName>
        <fullName evidence="1">Uncharacterized protein</fullName>
    </submittedName>
</protein>
<gene>
    <name evidence="1" type="ORF">LSALG_LOCUS1814</name>
</gene>
<dbReference type="AlphaFoldDB" id="A0AA35UNY7"/>
<dbReference type="Proteomes" id="UP001177003">
    <property type="component" value="Chromosome 0"/>
</dbReference>
<dbReference type="EMBL" id="OX465086">
    <property type="protein sequence ID" value="CAI9261004.1"/>
    <property type="molecule type" value="Genomic_DNA"/>
</dbReference>
<keyword evidence="2" id="KW-1185">Reference proteome</keyword>
<reference evidence="1" key="1">
    <citation type="submission" date="2023-04" db="EMBL/GenBank/DDBJ databases">
        <authorList>
            <person name="Vijverberg K."/>
            <person name="Xiong W."/>
            <person name="Schranz E."/>
        </authorList>
    </citation>
    <scope>NUCLEOTIDE SEQUENCE</scope>
</reference>
<organism evidence="1 2">
    <name type="scientific">Lactuca saligna</name>
    <name type="common">Willowleaf lettuce</name>
    <dbReference type="NCBI Taxonomy" id="75948"/>
    <lineage>
        <taxon>Eukaryota</taxon>
        <taxon>Viridiplantae</taxon>
        <taxon>Streptophyta</taxon>
        <taxon>Embryophyta</taxon>
        <taxon>Tracheophyta</taxon>
        <taxon>Spermatophyta</taxon>
        <taxon>Magnoliopsida</taxon>
        <taxon>eudicotyledons</taxon>
        <taxon>Gunneridae</taxon>
        <taxon>Pentapetalae</taxon>
        <taxon>asterids</taxon>
        <taxon>campanulids</taxon>
        <taxon>Asterales</taxon>
        <taxon>Asteraceae</taxon>
        <taxon>Cichorioideae</taxon>
        <taxon>Cichorieae</taxon>
        <taxon>Lactucinae</taxon>
        <taxon>Lactuca</taxon>
    </lineage>
</organism>
<evidence type="ECO:0000313" key="2">
    <source>
        <dbReference type="Proteomes" id="UP001177003"/>
    </source>
</evidence>
<evidence type="ECO:0000313" key="1">
    <source>
        <dbReference type="EMBL" id="CAI9261004.1"/>
    </source>
</evidence>
<name>A0AA35UNY7_LACSI</name>
<proteinExistence type="predicted"/>
<sequence>MRKGGKVTTLTLFHLRPSNCLREAIVGSSATPCDFDDGPEAGVEVTVVFPSSETILHCATEFPATSTVTLSLSSPEDSFPLLQLEIFHLEGLVCHVDAPTTIRTVVALLLFPSESLLPS</sequence>
<accession>A0AA35UNY7</accession>